<reference evidence="2" key="1">
    <citation type="submission" date="2023-06" db="EMBL/GenBank/DDBJ databases">
        <title>Black Yeasts Isolated from many extreme environments.</title>
        <authorList>
            <person name="Coleine C."/>
            <person name="Stajich J.E."/>
            <person name="Selbmann L."/>
        </authorList>
    </citation>
    <scope>NUCLEOTIDE SEQUENCE</scope>
    <source>
        <strain evidence="2">CCFEE 5200</strain>
    </source>
</reference>
<proteinExistence type="predicted"/>
<protein>
    <submittedName>
        <fullName evidence="2">Uncharacterized protein</fullName>
    </submittedName>
</protein>
<dbReference type="EMBL" id="JAUJLE010000629">
    <property type="protein sequence ID" value="KAK0952223.1"/>
    <property type="molecule type" value="Genomic_DNA"/>
</dbReference>
<keyword evidence="3" id="KW-1185">Reference proteome</keyword>
<feature type="region of interest" description="Disordered" evidence="1">
    <location>
        <begin position="1"/>
        <end position="52"/>
    </location>
</feature>
<dbReference type="AlphaFoldDB" id="A0AAN6JXG3"/>
<gene>
    <name evidence="2" type="ORF">LTR91_024527</name>
</gene>
<accession>A0AAN6JXG3</accession>
<organism evidence="2 3">
    <name type="scientific">Friedmanniomyces endolithicus</name>
    <dbReference type="NCBI Taxonomy" id="329885"/>
    <lineage>
        <taxon>Eukaryota</taxon>
        <taxon>Fungi</taxon>
        <taxon>Dikarya</taxon>
        <taxon>Ascomycota</taxon>
        <taxon>Pezizomycotina</taxon>
        <taxon>Dothideomycetes</taxon>
        <taxon>Dothideomycetidae</taxon>
        <taxon>Mycosphaerellales</taxon>
        <taxon>Teratosphaeriaceae</taxon>
        <taxon>Friedmanniomyces</taxon>
    </lineage>
</organism>
<feature type="region of interest" description="Disordered" evidence="1">
    <location>
        <begin position="976"/>
        <end position="1004"/>
    </location>
</feature>
<evidence type="ECO:0000313" key="3">
    <source>
        <dbReference type="Proteomes" id="UP001175353"/>
    </source>
</evidence>
<dbReference type="Proteomes" id="UP001175353">
    <property type="component" value="Unassembled WGS sequence"/>
</dbReference>
<evidence type="ECO:0000256" key="1">
    <source>
        <dbReference type="SAM" id="MobiDB-lite"/>
    </source>
</evidence>
<evidence type="ECO:0000313" key="2">
    <source>
        <dbReference type="EMBL" id="KAK0952223.1"/>
    </source>
</evidence>
<comment type="caution">
    <text evidence="2">The sequence shown here is derived from an EMBL/GenBank/DDBJ whole genome shotgun (WGS) entry which is preliminary data.</text>
</comment>
<name>A0AAN6JXG3_9PEZI</name>
<sequence>MQEQHAGPSKLTETIRSTPSPTQPETGSVKALASGAVENDQPPPPAKRQRRDQAVAAQVARSNSRAPRDVETDAALCTDPIQIEQSLHLKLLKRWAAVKESFESKRLAATVNSNEPRYLDILLSSPAIAGRQWECNGYSFVTNDTLRDSRLWHSLTGSQSTSDYHLVLLKNSASSSPAQPAEQRTAHLPQELITDDHDLEILVRFTEQLCHLLNRVPNPVVDLRPGNPVSHFLIVTALRRARKAQGRLLPSLYRDLFLHSRATRFGIQFVAKPLHEIYTVELSTFDKKLRPQTCKVTFDLKDIAGARTIPVLPGDVVSAMPAPCYTVHTEGGEIYALDISALSAQKQVDHATALQLARHLQLLMYGVVGDEGAIQKQARAILALYTKDRPTYGDELWELQIMTDRVHVYPAAAFCSEIERKASRVSVLGRSKGRLSAVLEEIHQAFSTGSMLPAAFQAGILKADMINMMPVWKRFALCCDHVGEELESAVHASLAREREASQARLAREREASQASLAREHDASQAWLAREHEASLARARKASQARLEVQERVCREAMQLTRRLRHLLRKTLYREAQKSKGATAQDGSEHDRYAIASRFAENWFNPMSGLWADAYIDAERPEKAPVPRADSTRPTPLIASVDAAHPFYVEGASGEVSIHHENNIAPCAFYVNCGLNTWLKGNLQVVKDALDLRGSDYSAYADVNNRFDNLWAIRGKYPHGQSARLNIRMDVTEYQRCCDEWREGLLADADEIVPFYINQKSLSKPTWTQSDKARFTSLIEQMSNLRPGPIELLKGADGAPFPWRPEHMPPDWSYELLEGKMAYHFDLMDKWCDRHFTTEESPETIFLEVLWQWFDNGGRDVFLGLPMTIFAGHATAFALGHLHHGRPMRTGWPLDVVITSLSQRDGSRCNVLVETRISNYIKMDFSETEYQAIRDDIQHCKDDTKWFTRPLGPVPPINVQRASKLAVLRRSKQWVTAGSRAEDDAGDDLDDEVNPEDIPDEFAEDEAVLGQALVD</sequence>
<feature type="compositionally biased region" description="Acidic residues" evidence="1">
    <location>
        <begin position="983"/>
        <end position="1004"/>
    </location>
</feature>
<feature type="compositionally biased region" description="Polar residues" evidence="1">
    <location>
        <begin position="11"/>
        <end position="26"/>
    </location>
</feature>